<proteinExistence type="predicted"/>
<dbReference type="Pfam" id="PF01321">
    <property type="entry name" value="Creatinase_N"/>
    <property type="match status" value="1"/>
</dbReference>
<organism evidence="5 6">
    <name type="scientific">Deinococcus roseus</name>
    <dbReference type="NCBI Taxonomy" id="392414"/>
    <lineage>
        <taxon>Bacteria</taxon>
        <taxon>Thermotogati</taxon>
        <taxon>Deinococcota</taxon>
        <taxon>Deinococci</taxon>
        <taxon>Deinococcales</taxon>
        <taxon>Deinococcaceae</taxon>
        <taxon>Deinococcus</taxon>
    </lineage>
</organism>
<keyword evidence="1" id="KW-0479">Metal-binding</keyword>
<dbReference type="InterPro" id="IPR000994">
    <property type="entry name" value="Pept_M24"/>
</dbReference>
<dbReference type="PANTHER" id="PTHR46112:SF3">
    <property type="entry name" value="AMINOPEPTIDASE YPDF"/>
    <property type="match status" value="1"/>
</dbReference>
<dbReference type="PRINTS" id="PR00599">
    <property type="entry name" value="MAPEPTIDASE"/>
</dbReference>
<name>A0ABQ2CXK4_9DEIO</name>
<dbReference type="CDD" id="cd01092">
    <property type="entry name" value="APP-like"/>
    <property type="match status" value="1"/>
</dbReference>
<feature type="domain" description="Peptidase M24" evidence="3">
    <location>
        <begin position="130"/>
        <end position="338"/>
    </location>
</feature>
<keyword evidence="6" id="KW-1185">Reference proteome</keyword>
<dbReference type="InterPro" id="IPR001714">
    <property type="entry name" value="Pept_M24_MAP"/>
</dbReference>
<dbReference type="SUPFAM" id="SSF55920">
    <property type="entry name" value="Creatinase/aminopeptidase"/>
    <property type="match status" value="1"/>
</dbReference>
<sequence length="352" mass="38979">MQQPADLLTSHGLDALWVTKPENVRYLSGFSTPKDGLVLLHKEGALLYTDARYTEQAKEECFIPQHIARHSDVIQHARTLLEGKVVGYEADALLVNKLHQLAGLQAKKLVPTEGILEARRLIKTPEEIQLIRQAQQIADEALRQALPSLRAGVREVDLALQMEVYMRSHGAEDRAFDITVASGYRSAMPHGTASEKVIQEGELVTFDWGARYRGYYSDCTRAFPVGEISEELKNLYRHTQKALNLALEAIKPGVMTSDLDQVARGYLEEQGLAEHFVHSLGHGVGLAIHENPHLARFRPDLPQYNVPLQAGMVITIEPGLYVAGVGGVRLEELVLVTETGCEVLSHAPFAEV</sequence>
<dbReference type="InterPro" id="IPR000587">
    <property type="entry name" value="Creatinase_N"/>
</dbReference>
<keyword evidence="2" id="KW-0378">Hydrolase</keyword>
<evidence type="ECO:0000313" key="6">
    <source>
        <dbReference type="Proteomes" id="UP000632222"/>
    </source>
</evidence>
<dbReference type="Proteomes" id="UP000632222">
    <property type="component" value="Unassembled WGS sequence"/>
</dbReference>
<evidence type="ECO:0000256" key="1">
    <source>
        <dbReference type="ARBA" id="ARBA00022723"/>
    </source>
</evidence>
<evidence type="ECO:0000259" key="4">
    <source>
        <dbReference type="Pfam" id="PF01321"/>
    </source>
</evidence>
<dbReference type="Gene3D" id="3.40.350.10">
    <property type="entry name" value="Creatinase/prolidase N-terminal domain"/>
    <property type="match status" value="1"/>
</dbReference>
<keyword evidence="5" id="KW-0031">Aminopeptidase</keyword>
<feature type="domain" description="Creatinase N-terminal" evidence="4">
    <location>
        <begin position="6"/>
        <end position="122"/>
    </location>
</feature>
<dbReference type="PROSITE" id="PS00491">
    <property type="entry name" value="PROLINE_PEPTIDASE"/>
    <property type="match status" value="1"/>
</dbReference>
<dbReference type="GO" id="GO:0004177">
    <property type="term" value="F:aminopeptidase activity"/>
    <property type="evidence" value="ECO:0007669"/>
    <property type="project" value="UniProtKB-KW"/>
</dbReference>
<dbReference type="RefSeq" id="WP_189001871.1">
    <property type="nucleotide sequence ID" value="NZ_BMOD01000004.1"/>
</dbReference>
<reference evidence="6" key="1">
    <citation type="journal article" date="2019" name="Int. J. Syst. Evol. Microbiol.">
        <title>The Global Catalogue of Microorganisms (GCM) 10K type strain sequencing project: providing services to taxonomists for standard genome sequencing and annotation.</title>
        <authorList>
            <consortium name="The Broad Institute Genomics Platform"/>
            <consortium name="The Broad Institute Genome Sequencing Center for Infectious Disease"/>
            <person name="Wu L."/>
            <person name="Ma J."/>
        </authorList>
    </citation>
    <scope>NUCLEOTIDE SEQUENCE [LARGE SCALE GENOMIC DNA]</scope>
    <source>
        <strain evidence="6">JCM 14370</strain>
    </source>
</reference>
<dbReference type="PANTHER" id="PTHR46112">
    <property type="entry name" value="AMINOPEPTIDASE"/>
    <property type="match status" value="1"/>
</dbReference>
<accession>A0ABQ2CXK4</accession>
<dbReference type="SUPFAM" id="SSF53092">
    <property type="entry name" value="Creatinase/prolidase N-terminal domain"/>
    <property type="match status" value="1"/>
</dbReference>
<dbReference type="Gene3D" id="3.90.230.10">
    <property type="entry name" value="Creatinase/methionine aminopeptidase superfamily"/>
    <property type="match status" value="1"/>
</dbReference>
<dbReference type="Pfam" id="PF00557">
    <property type="entry name" value="Peptidase_M24"/>
    <property type="match status" value="1"/>
</dbReference>
<dbReference type="InterPro" id="IPR001131">
    <property type="entry name" value="Peptidase_M24B_aminopep-P_CS"/>
</dbReference>
<gene>
    <name evidence="5" type="ORF">GCM10008938_14480</name>
</gene>
<comment type="caution">
    <text evidence="5">The sequence shown here is derived from an EMBL/GenBank/DDBJ whole genome shotgun (WGS) entry which is preliminary data.</text>
</comment>
<dbReference type="InterPro" id="IPR029149">
    <property type="entry name" value="Creatin/AminoP/Spt16_N"/>
</dbReference>
<evidence type="ECO:0000259" key="3">
    <source>
        <dbReference type="Pfam" id="PF00557"/>
    </source>
</evidence>
<dbReference type="InterPro" id="IPR050659">
    <property type="entry name" value="Peptidase_M24B"/>
</dbReference>
<protein>
    <submittedName>
        <fullName evidence="5">Aminopeptidase</fullName>
    </submittedName>
</protein>
<dbReference type="EMBL" id="BMOD01000004">
    <property type="protein sequence ID" value="GGJ29464.1"/>
    <property type="molecule type" value="Genomic_DNA"/>
</dbReference>
<dbReference type="InterPro" id="IPR036005">
    <property type="entry name" value="Creatinase/aminopeptidase-like"/>
</dbReference>
<evidence type="ECO:0000256" key="2">
    <source>
        <dbReference type="ARBA" id="ARBA00022801"/>
    </source>
</evidence>
<evidence type="ECO:0000313" key="5">
    <source>
        <dbReference type="EMBL" id="GGJ29464.1"/>
    </source>
</evidence>
<keyword evidence="5" id="KW-0645">Protease</keyword>